<dbReference type="RefSeq" id="XP_007315853.1">
    <property type="nucleotide sequence ID" value="XM_007315791.1"/>
</dbReference>
<dbReference type="GO" id="GO:0047617">
    <property type="term" value="F:fatty acyl-CoA hydrolase activity"/>
    <property type="evidence" value="ECO:0007669"/>
    <property type="project" value="InterPro"/>
</dbReference>
<gene>
    <name evidence="2" type="ORF">SERLADRAFT_461787</name>
</gene>
<dbReference type="AlphaFoldDB" id="F8NPX4"/>
<dbReference type="PANTHER" id="PTHR21660:SF1">
    <property type="entry name" value="ACYL-COENZYME A THIOESTERASE 13"/>
    <property type="match status" value="1"/>
</dbReference>
<evidence type="ECO:0008006" key="3">
    <source>
        <dbReference type="Google" id="ProtNLM"/>
    </source>
</evidence>
<reference evidence="2" key="1">
    <citation type="submission" date="2011-04" db="EMBL/GenBank/DDBJ databases">
        <title>Evolution of plant cell wall degrading machinery underlies the functional diversity of forest fungi.</title>
        <authorList>
            <consortium name="US DOE Joint Genome Institute (JGI-PGF)"/>
            <person name="Eastwood D.C."/>
            <person name="Floudas D."/>
            <person name="Binder M."/>
            <person name="Majcherczyk A."/>
            <person name="Schneider P."/>
            <person name="Aerts A."/>
            <person name="Asiegbu F.O."/>
            <person name="Baker S.E."/>
            <person name="Barry K."/>
            <person name="Bendiksby M."/>
            <person name="Blumentritt M."/>
            <person name="Coutinho P.M."/>
            <person name="Cullen D."/>
            <person name="Cullen D."/>
            <person name="Gathman A."/>
            <person name="Goodell B."/>
            <person name="Henrissat B."/>
            <person name="Ihrmark K."/>
            <person name="Kauserud H."/>
            <person name="Kohler A."/>
            <person name="LaButti K."/>
            <person name="Lapidus A."/>
            <person name="Lavin J.L."/>
            <person name="Lee Y.-H."/>
            <person name="Lindquist E."/>
            <person name="Lilly W."/>
            <person name="Lucas S."/>
            <person name="Morin E."/>
            <person name="Murat C."/>
            <person name="Oguiza J.A."/>
            <person name="Park J."/>
            <person name="Pisabarro A.G."/>
            <person name="Riley R."/>
            <person name="Rosling A."/>
            <person name="Salamov A."/>
            <person name="Schmidt O."/>
            <person name="Schmutz J."/>
            <person name="Skrede I."/>
            <person name="Stenlid J."/>
            <person name="Wiebenga A."/>
            <person name="Xie X."/>
            <person name="Kues U."/>
            <person name="Hibbett D.S."/>
            <person name="Hoffmeister D."/>
            <person name="Hogberg N."/>
            <person name="Martin F."/>
            <person name="Grigoriev I.V."/>
            <person name="Watkinson S.C."/>
        </authorList>
    </citation>
    <scope>NUCLEOTIDE SEQUENCE</scope>
    <source>
        <strain evidence="2">S7.9</strain>
    </source>
</reference>
<keyword evidence="1" id="KW-0378">Hydrolase</keyword>
<name>F8NPX4_SERL9</name>
<evidence type="ECO:0000313" key="2">
    <source>
        <dbReference type="EMBL" id="EGO27762.1"/>
    </source>
</evidence>
<protein>
    <recommendedName>
        <fullName evidence="3">Thioesterase domain-containing protein</fullName>
    </recommendedName>
</protein>
<dbReference type="InterPro" id="IPR029069">
    <property type="entry name" value="HotDog_dom_sf"/>
</dbReference>
<dbReference type="GeneID" id="18818275"/>
<accession>F8NPX4</accession>
<sequence length="190" mass="20261">MSSDPLAFFRALPDLEVDHVKGNISLEDKKLNCKVMKYFVGTGNHFGVAIGNRLRATDINVYKGAGGALEAQMVLEIDVTEDMCNVYGTMHGACAALLIDLGASGPLVAVGIATGTNTTGMSQTMDLIFHNAPRLGSKLRIVNTSVTVGGRLKTGRSEIWDKSGERLYVSGTHSKVNIPPQGKSKKPSKL</sequence>
<dbReference type="SUPFAM" id="SSF54637">
    <property type="entry name" value="Thioesterase/thiol ester dehydrase-isomerase"/>
    <property type="match status" value="1"/>
</dbReference>
<dbReference type="InterPro" id="IPR039298">
    <property type="entry name" value="ACOT13"/>
</dbReference>
<dbReference type="CDD" id="cd03443">
    <property type="entry name" value="PaaI_thioesterase"/>
    <property type="match status" value="1"/>
</dbReference>
<dbReference type="PANTHER" id="PTHR21660">
    <property type="entry name" value="THIOESTERASE SUPERFAMILY MEMBER-RELATED"/>
    <property type="match status" value="1"/>
</dbReference>
<dbReference type="EMBL" id="GL945431">
    <property type="protein sequence ID" value="EGO27762.1"/>
    <property type="molecule type" value="Genomic_DNA"/>
</dbReference>
<organism>
    <name type="scientific">Serpula lacrymans var. lacrymans (strain S7.9)</name>
    <name type="common">Dry rot fungus</name>
    <dbReference type="NCBI Taxonomy" id="578457"/>
    <lineage>
        <taxon>Eukaryota</taxon>
        <taxon>Fungi</taxon>
        <taxon>Dikarya</taxon>
        <taxon>Basidiomycota</taxon>
        <taxon>Agaricomycotina</taxon>
        <taxon>Agaricomycetes</taxon>
        <taxon>Agaricomycetidae</taxon>
        <taxon>Boletales</taxon>
        <taxon>Coniophorineae</taxon>
        <taxon>Serpulaceae</taxon>
        <taxon>Serpula</taxon>
    </lineage>
</organism>
<dbReference type="KEGG" id="sla:SERLADRAFT_461787"/>
<dbReference type="HOGENOM" id="CLU_085799_2_0_1"/>
<dbReference type="Proteomes" id="UP000008064">
    <property type="component" value="Unassembled WGS sequence"/>
</dbReference>
<evidence type="ECO:0000256" key="1">
    <source>
        <dbReference type="ARBA" id="ARBA00022801"/>
    </source>
</evidence>
<dbReference type="Gene3D" id="3.10.129.10">
    <property type="entry name" value="Hotdog Thioesterase"/>
    <property type="match status" value="1"/>
</dbReference>
<dbReference type="OrthoDB" id="2831072at2759"/>
<proteinExistence type="predicted"/>